<accession>A0A317EQN4</accession>
<feature type="signal peptide" evidence="3">
    <location>
        <begin position="1"/>
        <end position="23"/>
    </location>
</feature>
<dbReference type="EMBL" id="QGNZ01000001">
    <property type="protein sequence ID" value="PWS28802.1"/>
    <property type="molecule type" value="Genomic_DNA"/>
</dbReference>
<evidence type="ECO:0000313" key="4">
    <source>
        <dbReference type="EMBL" id="PWS28802.1"/>
    </source>
</evidence>
<dbReference type="AlphaFoldDB" id="A0A317EQN4"/>
<dbReference type="Gene3D" id="2.160.20.10">
    <property type="entry name" value="Single-stranded right-handed beta-helix, Pectin lyase-like"/>
    <property type="match status" value="1"/>
</dbReference>
<organism evidence="4 5">
    <name type="scientific">Pedobacter yonginense</name>
    <dbReference type="NCBI Taxonomy" id="651869"/>
    <lineage>
        <taxon>Bacteria</taxon>
        <taxon>Pseudomonadati</taxon>
        <taxon>Bacteroidota</taxon>
        <taxon>Sphingobacteriia</taxon>
        <taxon>Sphingobacteriales</taxon>
        <taxon>Sphingobacteriaceae</taxon>
        <taxon>Pedobacter</taxon>
    </lineage>
</organism>
<protein>
    <submittedName>
        <fullName evidence="4">Polysaccharide lyase</fullName>
    </submittedName>
</protein>
<keyword evidence="1" id="KW-0479">Metal-binding</keyword>
<name>A0A317EQN4_9SPHI</name>
<dbReference type="InterPro" id="IPR011050">
    <property type="entry name" value="Pectin_lyase_fold/virulence"/>
</dbReference>
<dbReference type="Proteomes" id="UP000245379">
    <property type="component" value="Unassembled WGS sequence"/>
</dbReference>
<dbReference type="PANTHER" id="PTHR42970">
    <property type="entry name" value="PECTATE LYASE C-RELATED"/>
    <property type="match status" value="1"/>
</dbReference>
<proteinExistence type="predicted"/>
<evidence type="ECO:0000313" key="5">
    <source>
        <dbReference type="Proteomes" id="UP000245379"/>
    </source>
</evidence>
<evidence type="ECO:0000256" key="1">
    <source>
        <dbReference type="ARBA" id="ARBA00022723"/>
    </source>
</evidence>
<dbReference type="GO" id="GO:0046872">
    <property type="term" value="F:metal ion binding"/>
    <property type="evidence" value="ECO:0007669"/>
    <property type="project" value="UniProtKB-KW"/>
</dbReference>
<keyword evidence="4" id="KW-0456">Lyase</keyword>
<dbReference type="GO" id="GO:0016829">
    <property type="term" value="F:lyase activity"/>
    <property type="evidence" value="ECO:0007669"/>
    <property type="project" value="UniProtKB-KW"/>
</dbReference>
<dbReference type="SUPFAM" id="SSF51126">
    <property type="entry name" value="Pectin lyase-like"/>
    <property type="match status" value="1"/>
</dbReference>
<dbReference type="RefSeq" id="WP_109924232.1">
    <property type="nucleotide sequence ID" value="NZ_QGNZ01000001.1"/>
</dbReference>
<feature type="chain" id="PRO_5016258912" evidence="3">
    <location>
        <begin position="24"/>
        <end position="551"/>
    </location>
</feature>
<keyword evidence="3" id="KW-0732">Signal</keyword>
<dbReference type="OrthoDB" id="8737820at2"/>
<comment type="caution">
    <text evidence="4">The sequence shown here is derived from an EMBL/GenBank/DDBJ whole genome shotgun (WGS) entry which is preliminary data.</text>
</comment>
<keyword evidence="2" id="KW-0325">Glycoprotein</keyword>
<dbReference type="PANTHER" id="PTHR42970:SF1">
    <property type="entry name" value="PECTATE LYASE C-RELATED"/>
    <property type="match status" value="1"/>
</dbReference>
<dbReference type="InterPro" id="IPR012334">
    <property type="entry name" value="Pectin_lyas_fold"/>
</dbReference>
<sequence length="551" mass="60608">MKRTTLNLFLTTVLACSASYSFAQYPNIPADVKKSSDSMMKEAYYQSDIAWEKAKPIIAKEAQQGKPYIPWAGRPNDLPQSELLAFPGAEGGGAHSFGGHGGRVIVVKNLNDRGPGSLRDACEQGGARIVVFNVSGIIRLKTPLIIRAPYITIAGQTAPGDGVCVAGESVWLNTHDVIVRFMRFRRGETFVGRRDDAIGGNPVGNIMIDHVSASWGLDENMSMYRHMYNDSTGKTEEKLGTVNITIQNSIFSEALDYWNHAFGSTLGGENCAFVRNLWADNGARNPSIGWNGIFNFANNVVFNWNNRSTDGGDYTAQYNIINNFYKPGPVTDLKDAISYRILKPESGRSKLPYVVFGRAYVAGNIIDGNAKVTQNNWDGGVQVEDKKGNLMSYEQAKPYFAAMKANKPFPMPKLTIIPTLQAKDYVLANAGATLPKRDPVDARIVKQVTTGKIEVHPDAKPSTFQFEHRRLPKDSYKQGIITEISQVGGYPEYKGMPYKDSDDDGMPDAYEIKNGLNPKDPSDATKITKSGYSNIEVYLNSVVPVSIVKPN</sequence>
<evidence type="ECO:0000256" key="2">
    <source>
        <dbReference type="ARBA" id="ARBA00023180"/>
    </source>
</evidence>
<gene>
    <name evidence="4" type="ORF">DHW03_02900</name>
</gene>
<keyword evidence="5" id="KW-1185">Reference proteome</keyword>
<dbReference type="PROSITE" id="PS51257">
    <property type="entry name" value="PROKAR_LIPOPROTEIN"/>
    <property type="match status" value="1"/>
</dbReference>
<reference evidence="4 5" key="1">
    <citation type="submission" date="2018-05" db="EMBL/GenBank/DDBJ databases">
        <title>Pedobacter paludis sp. nov., isolated from wetland soil.</title>
        <authorList>
            <person name="Zhang Y."/>
            <person name="Wang G."/>
        </authorList>
    </citation>
    <scope>NUCLEOTIDE SEQUENCE [LARGE SCALE GENOMIC DNA]</scope>
    <source>
        <strain evidence="4 5">KCTC22721</strain>
    </source>
</reference>
<evidence type="ECO:0000256" key="3">
    <source>
        <dbReference type="SAM" id="SignalP"/>
    </source>
</evidence>
<dbReference type="InterPro" id="IPR052063">
    <property type="entry name" value="Polysaccharide_Lyase_1"/>
</dbReference>